<feature type="region of interest" description="Disordered" evidence="1">
    <location>
        <begin position="683"/>
        <end position="763"/>
    </location>
</feature>
<protein>
    <submittedName>
        <fullName evidence="2">Peptidase family-domain-containing protein</fullName>
    </submittedName>
</protein>
<evidence type="ECO:0000313" key="3">
    <source>
        <dbReference type="Proteomes" id="UP001302321"/>
    </source>
</evidence>
<dbReference type="InterPro" id="IPR021917">
    <property type="entry name" value="Unchr_Zn-peptidase-like"/>
</dbReference>
<dbReference type="EMBL" id="MU866328">
    <property type="protein sequence ID" value="KAK4173667.1"/>
    <property type="molecule type" value="Genomic_DNA"/>
</dbReference>
<organism evidence="2 3">
    <name type="scientific">Triangularia setosa</name>
    <dbReference type="NCBI Taxonomy" id="2587417"/>
    <lineage>
        <taxon>Eukaryota</taxon>
        <taxon>Fungi</taxon>
        <taxon>Dikarya</taxon>
        <taxon>Ascomycota</taxon>
        <taxon>Pezizomycotina</taxon>
        <taxon>Sordariomycetes</taxon>
        <taxon>Sordariomycetidae</taxon>
        <taxon>Sordariales</taxon>
        <taxon>Podosporaceae</taxon>
        <taxon>Triangularia</taxon>
    </lineage>
</organism>
<gene>
    <name evidence="2" type="ORF">QBC36DRAFT_303476</name>
</gene>
<feature type="compositionally biased region" description="Basic and acidic residues" evidence="1">
    <location>
        <begin position="683"/>
        <end position="697"/>
    </location>
</feature>
<dbReference type="GO" id="GO:0005737">
    <property type="term" value="C:cytoplasm"/>
    <property type="evidence" value="ECO:0007669"/>
    <property type="project" value="TreeGrafter"/>
</dbReference>
<accession>A0AAN6W3L4</accession>
<feature type="compositionally biased region" description="Acidic residues" evidence="1">
    <location>
        <begin position="731"/>
        <end position="756"/>
    </location>
</feature>
<proteinExistence type="predicted"/>
<name>A0AAN6W3L4_9PEZI</name>
<comment type="caution">
    <text evidence="2">The sequence shown here is derived from an EMBL/GenBank/DDBJ whole genome shotgun (WGS) entry which is preliminary data.</text>
</comment>
<sequence>MFTLDNFKTGVVEQVYQRCILITGTTDTTTDHILLKSESRRNKPAELEQQWPVSNGHFKALVLLTPGMNTVSLTSNKNDDDELELRIRYLPLPKTPPLHLAILIAKDSPLSIDCPPTKFGTFSSTHSSLDAAIAKFRVTALMWQALIAEDMRRKGLDRRSFRLDEQWGVDTLTRELVQTSLTKPKDALGWIPQVHLVRTDRTVAQIRHLEGAQLHAVFVEALKGYSGPFVTKAKPVVAGLILDSHFEAKRGLVLGHAAVGQYESHDVSLAMFGSHLTYAWPRFMDEIPDCLLDTRPAGDSVANEQGRCATLWEACAVGQRDFLYQVRRAFGARAEHFMWRDDIIEWPKAFLSHTAYCHQHHTDGKQYDPFEPSWYSPPHDSVWGDLHDFLFFRATRPHFKLPRDKNMPTNPPVIAITGTFEEATITIRSATTIKQVTMQRGPTPYPRFTRSENLWKMVLDNHCITNNAQTACGIKVLADNGVQTEVHNLWAHLHPATTFTIPGHSHMTLEKKSVGPRVRAYGPGWHPWTVMLKKRNPKGKLVRAVKIVLHVGDALDGAIVYYQDGTVATCGRPGPIPGGHQRRSIALKRGADVTCVAVTRWSFERVRWPLIGLRMWMSDGRGMGALNARHAGGYSTEFLTPGEGRKIIGFFGHHGAHGNLCTEFGIVTAPRGVNLPEEVYDAEKWEALEPGEKRAERDEDEETKQEEEGLGHKAKRRKIDDPAVTGKDVMELDCDLESNSDGEGGDDALDDADSGYDDFQYPNQHHLRKYEELYKGKQYKV</sequence>
<keyword evidence="3" id="KW-1185">Reference proteome</keyword>
<evidence type="ECO:0000256" key="1">
    <source>
        <dbReference type="SAM" id="MobiDB-lite"/>
    </source>
</evidence>
<dbReference type="Proteomes" id="UP001302321">
    <property type="component" value="Unassembled WGS sequence"/>
</dbReference>
<evidence type="ECO:0000313" key="2">
    <source>
        <dbReference type="EMBL" id="KAK4173667.1"/>
    </source>
</evidence>
<dbReference type="PANTHER" id="PTHR21054:SF2">
    <property type="entry name" value="MIP04191P"/>
    <property type="match status" value="1"/>
</dbReference>
<reference evidence="2" key="1">
    <citation type="journal article" date="2023" name="Mol. Phylogenet. Evol.">
        <title>Genome-scale phylogeny and comparative genomics of the fungal order Sordariales.</title>
        <authorList>
            <person name="Hensen N."/>
            <person name="Bonometti L."/>
            <person name="Westerberg I."/>
            <person name="Brannstrom I.O."/>
            <person name="Guillou S."/>
            <person name="Cros-Aarteil S."/>
            <person name="Calhoun S."/>
            <person name="Haridas S."/>
            <person name="Kuo A."/>
            <person name="Mondo S."/>
            <person name="Pangilinan J."/>
            <person name="Riley R."/>
            <person name="LaButti K."/>
            <person name="Andreopoulos B."/>
            <person name="Lipzen A."/>
            <person name="Chen C."/>
            <person name="Yan M."/>
            <person name="Daum C."/>
            <person name="Ng V."/>
            <person name="Clum A."/>
            <person name="Steindorff A."/>
            <person name="Ohm R.A."/>
            <person name="Martin F."/>
            <person name="Silar P."/>
            <person name="Natvig D.O."/>
            <person name="Lalanne C."/>
            <person name="Gautier V."/>
            <person name="Ament-Velasquez S.L."/>
            <person name="Kruys A."/>
            <person name="Hutchinson M.I."/>
            <person name="Powell A.J."/>
            <person name="Barry K."/>
            <person name="Miller A.N."/>
            <person name="Grigoriev I.V."/>
            <person name="Debuchy R."/>
            <person name="Gladieux P."/>
            <person name="Hiltunen Thoren M."/>
            <person name="Johannesson H."/>
        </authorList>
    </citation>
    <scope>NUCLEOTIDE SEQUENCE</scope>
    <source>
        <strain evidence="2">CBS 892.96</strain>
    </source>
</reference>
<dbReference type="InterPro" id="IPR036404">
    <property type="entry name" value="Jacalin-like_lectin_dom_sf"/>
</dbReference>
<dbReference type="AlphaFoldDB" id="A0AAN6W3L4"/>
<dbReference type="Pfam" id="PF12044">
    <property type="entry name" value="Metallopep"/>
    <property type="match status" value="1"/>
</dbReference>
<dbReference type="PANTHER" id="PTHR21054">
    <property type="entry name" value="ZINC METALLOPROTEINASE-RELATED"/>
    <property type="match status" value="1"/>
</dbReference>
<dbReference type="SUPFAM" id="SSF51101">
    <property type="entry name" value="Mannose-binding lectins"/>
    <property type="match status" value="1"/>
</dbReference>
<reference evidence="2" key="2">
    <citation type="submission" date="2023-05" db="EMBL/GenBank/DDBJ databases">
        <authorList>
            <consortium name="Lawrence Berkeley National Laboratory"/>
            <person name="Steindorff A."/>
            <person name="Hensen N."/>
            <person name="Bonometti L."/>
            <person name="Westerberg I."/>
            <person name="Brannstrom I.O."/>
            <person name="Guillou S."/>
            <person name="Cros-Aarteil S."/>
            <person name="Calhoun S."/>
            <person name="Haridas S."/>
            <person name="Kuo A."/>
            <person name="Mondo S."/>
            <person name="Pangilinan J."/>
            <person name="Riley R."/>
            <person name="Labutti K."/>
            <person name="Andreopoulos B."/>
            <person name="Lipzen A."/>
            <person name="Chen C."/>
            <person name="Yanf M."/>
            <person name="Daum C."/>
            <person name="Ng V."/>
            <person name="Clum A."/>
            <person name="Ohm R."/>
            <person name="Martin F."/>
            <person name="Silar P."/>
            <person name="Natvig D."/>
            <person name="Lalanne C."/>
            <person name="Gautier V."/>
            <person name="Ament-Velasquez S.L."/>
            <person name="Kruys A."/>
            <person name="Hutchinson M.I."/>
            <person name="Powell A.J."/>
            <person name="Barry K."/>
            <person name="Miller A.N."/>
            <person name="Grigoriev I.V."/>
            <person name="Debuchy R."/>
            <person name="Gladieux P."/>
            <person name="Thoren M.H."/>
            <person name="Johannesson H."/>
        </authorList>
    </citation>
    <scope>NUCLEOTIDE SEQUENCE</scope>
    <source>
        <strain evidence="2">CBS 892.96</strain>
    </source>
</reference>
<dbReference type="InterPro" id="IPR053002">
    <property type="entry name" value="Metalloproteinase_M10B"/>
</dbReference>